<reference evidence="1 2" key="1">
    <citation type="journal article" date="2014" name="Genome Biol. Evol.">
        <title>The secreted proteins of Achlya hypogyna and Thraustotheca clavata identify the ancestral oomycete secretome and reveal gene acquisitions by horizontal gene transfer.</title>
        <authorList>
            <person name="Misner I."/>
            <person name="Blouin N."/>
            <person name="Leonard G."/>
            <person name="Richards T.A."/>
            <person name="Lane C.E."/>
        </authorList>
    </citation>
    <scope>NUCLEOTIDE SEQUENCE [LARGE SCALE GENOMIC DNA]</scope>
    <source>
        <strain evidence="1 2">ATCC 48635</strain>
    </source>
</reference>
<gene>
    <name evidence="1" type="ORF">ACHHYP_02311</name>
</gene>
<dbReference type="OrthoDB" id="76674at2759"/>
<organism evidence="1 2">
    <name type="scientific">Achlya hypogyna</name>
    <name type="common">Oomycete</name>
    <name type="synonym">Protoachlya hypogyna</name>
    <dbReference type="NCBI Taxonomy" id="1202772"/>
    <lineage>
        <taxon>Eukaryota</taxon>
        <taxon>Sar</taxon>
        <taxon>Stramenopiles</taxon>
        <taxon>Oomycota</taxon>
        <taxon>Saprolegniomycetes</taxon>
        <taxon>Saprolegniales</taxon>
        <taxon>Achlyaceae</taxon>
        <taxon>Achlya</taxon>
    </lineage>
</organism>
<comment type="caution">
    <text evidence="1">The sequence shown here is derived from an EMBL/GenBank/DDBJ whole genome shotgun (WGS) entry which is preliminary data.</text>
</comment>
<dbReference type="EMBL" id="JNBR01000396">
    <property type="protein sequence ID" value="OQR93775.1"/>
    <property type="molecule type" value="Genomic_DNA"/>
</dbReference>
<proteinExistence type="predicted"/>
<name>A0A1V9Z6Z8_ACHHY</name>
<evidence type="ECO:0000313" key="1">
    <source>
        <dbReference type="EMBL" id="OQR93775.1"/>
    </source>
</evidence>
<sequence length="664" mass="75935">MVAARGNHLEKHKHEKTQRDVLDELIFLEFLDDWKGLENIVTKAQLVALLDTYCQSYRCTPHFENWWDILEDKDLGRSHIANRFKRMKILQGHGDSRDPYVWHMDVMRREIARQTKMRSEKGSNLTLSVPLAYAHAFKYDVFKWTQVAIHVLRTRPHWMTTNLIGQAKTFVPRNVDPKEYADTIIEEMKKDPRMVYSLDAKDRGIFCKTPAFHQSVTLTVEAAIPKFTKMALEALEKVGRFPITTIWQEARRRYGFPDLRYNTKRDMITPEEKEDQEYVDAVVDGMRKDPRLEYVGCPQMTQCFFCLPPPEGSSSHASIVPPTRRDGGLRVVPVAVPLGAEDAAVKMAKSALKYLASHPRFEVQKIRDKTQFCLPPDWTHESYVDYIVERLRSDDRLNFHGDHFVLATKLEVKLAAERLVDDAIQKLQHLPLVSRAYIVAEAARLQPDNMLSLDEYVAGVIAHMRKDKRLVYGADNLGRGNFGLAGSRHLDLRPFTNGDEDFVKPEPPKAEEPRQDVVPRMVALALRHLETYEVFSAALVADELLVGNTPRAYVECIVEAMKEDTRMKFVPSADGDQLAGAFELAQKRGKKRKQRCGDVEAKMRWTNPSPVHFPTGAPKIVDTPEVKAQARRMKLVTAGVDRGPDEPVKSEPPIAIPLMILRFY</sequence>
<dbReference type="AlphaFoldDB" id="A0A1V9Z6Z8"/>
<keyword evidence="2" id="KW-1185">Reference proteome</keyword>
<evidence type="ECO:0000313" key="2">
    <source>
        <dbReference type="Proteomes" id="UP000243579"/>
    </source>
</evidence>
<dbReference type="Proteomes" id="UP000243579">
    <property type="component" value="Unassembled WGS sequence"/>
</dbReference>
<protein>
    <submittedName>
        <fullName evidence="1">Uncharacterized protein</fullName>
    </submittedName>
</protein>
<accession>A0A1V9Z6Z8</accession>